<feature type="transmembrane region" description="Helical" evidence="1">
    <location>
        <begin position="12"/>
        <end position="34"/>
    </location>
</feature>
<reference evidence="5" key="3">
    <citation type="journal article" date="2019" name="Int. J. Syst. Evol. Microbiol.">
        <title>The Global Catalogue of Microorganisms (GCM) 10K type strain sequencing project: providing services to taxonomists for standard genome sequencing and annotation.</title>
        <authorList>
            <consortium name="The Broad Institute Genomics Platform"/>
            <consortium name="The Broad Institute Genome Sequencing Center for Infectious Disease"/>
            <person name="Wu L."/>
            <person name="Ma J."/>
        </authorList>
    </citation>
    <scope>NUCLEOTIDE SEQUENCE [LARGE SCALE GENOMIC DNA]</scope>
    <source>
        <strain evidence="5">CGMCC 1.11013</strain>
    </source>
</reference>
<dbReference type="eggNOG" id="ENOG5031DW6">
    <property type="taxonomic scope" value="Bacteria"/>
</dbReference>
<evidence type="ECO:0000313" key="5">
    <source>
        <dbReference type="Proteomes" id="UP000597138"/>
    </source>
</evidence>
<comment type="caution">
    <text evidence="3">The sequence shown here is derived from an EMBL/GenBank/DDBJ whole genome shotgun (WGS) entry which is preliminary data.</text>
</comment>
<evidence type="ECO:0000313" key="2">
    <source>
        <dbReference type="EMBL" id="GGD57777.1"/>
    </source>
</evidence>
<reference evidence="2" key="4">
    <citation type="submission" date="2024-05" db="EMBL/GenBank/DDBJ databases">
        <authorList>
            <person name="Sun Q."/>
            <person name="Zhou Y."/>
        </authorList>
    </citation>
    <scope>NUCLEOTIDE SEQUENCE</scope>
    <source>
        <strain evidence="2">CGMCC 1.11013</strain>
    </source>
</reference>
<dbReference type="AlphaFoldDB" id="A0A069P5X0"/>
<evidence type="ECO:0000313" key="4">
    <source>
        <dbReference type="Proteomes" id="UP000027439"/>
    </source>
</evidence>
<feature type="transmembrane region" description="Helical" evidence="1">
    <location>
        <begin position="46"/>
        <end position="66"/>
    </location>
</feature>
<dbReference type="RefSeq" id="WP_035961426.1">
    <property type="nucleotide sequence ID" value="NZ_BMEG01000001.1"/>
</dbReference>
<accession>A0A069P5X0</accession>
<evidence type="ECO:0000313" key="3">
    <source>
        <dbReference type="EMBL" id="KDR36065.1"/>
    </source>
</evidence>
<keyword evidence="1" id="KW-0812">Transmembrane</keyword>
<reference evidence="3 4" key="2">
    <citation type="submission" date="2014-03" db="EMBL/GenBank/DDBJ databases">
        <title>Draft Genome Sequences of Four Burkholderia Strains.</title>
        <authorList>
            <person name="Liu X.Y."/>
            <person name="Li C.X."/>
            <person name="Xu J.H."/>
        </authorList>
    </citation>
    <scope>NUCLEOTIDE SEQUENCE [LARGE SCALE GENOMIC DNA]</scope>
    <source>
        <strain evidence="3 4">R27</strain>
    </source>
</reference>
<keyword evidence="1" id="KW-0472">Membrane</keyword>
<dbReference type="OrthoDB" id="9009830at2"/>
<feature type="transmembrane region" description="Helical" evidence="1">
    <location>
        <begin position="78"/>
        <end position="98"/>
    </location>
</feature>
<reference evidence="2" key="1">
    <citation type="journal article" date="2014" name="Int. J. Syst. Evol. Microbiol.">
        <title>Complete genome of a new Firmicutes species belonging to the dominant human colonic microbiota ('Ruminococcus bicirculans') reveals two chromosomes and a selective capacity to utilize plant glucans.</title>
        <authorList>
            <consortium name="NISC Comparative Sequencing Program"/>
            <person name="Wegmann U."/>
            <person name="Louis P."/>
            <person name="Goesmann A."/>
            <person name="Henrissat B."/>
            <person name="Duncan S.H."/>
            <person name="Flint H.J."/>
        </authorList>
    </citation>
    <scope>NUCLEOTIDE SEQUENCE</scope>
    <source>
        <strain evidence="2">CGMCC 1.11013</strain>
    </source>
</reference>
<protein>
    <submittedName>
        <fullName evidence="3">Uncharacterized protein</fullName>
    </submittedName>
</protein>
<evidence type="ECO:0000256" key="1">
    <source>
        <dbReference type="SAM" id="Phobius"/>
    </source>
</evidence>
<dbReference type="Proteomes" id="UP000027439">
    <property type="component" value="Unassembled WGS sequence"/>
</dbReference>
<dbReference type="EMBL" id="JFHE01000004">
    <property type="protein sequence ID" value="KDR36065.1"/>
    <property type="molecule type" value="Genomic_DNA"/>
</dbReference>
<keyword evidence="5" id="KW-1185">Reference proteome</keyword>
<organism evidence="3 4">
    <name type="scientific">Caballeronia grimmiae</name>
    <dbReference type="NCBI Taxonomy" id="1071679"/>
    <lineage>
        <taxon>Bacteria</taxon>
        <taxon>Pseudomonadati</taxon>
        <taxon>Pseudomonadota</taxon>
        <taxon>Betaproteobacteria</taxon>
        <taxon>Burkholderiales</taxon>
        <taxon>Burkholderiaceae</taxon>
        <taxon>Caballeronia</taxon>
    </lineage>
</organism>
<keyword evidence="1" id="KW-1133">Transmembrane helix</keyword>
<gene>
    <name evidence="3" type="ORF">BG57_20905</name>
    <name evidence="2" type="ORF">GCM10010985_09590</name>
</gene>
<name>A0A069P5X0_9BURK</name>
<dbReference type="EMBL" id="BMEG01000001">
    <property type="protein sequence ID" value="GGD57777.1"/>
    <property type="molecule type" value="Genomic_DNA"/>
</dbReference>
<sequence length="99" mass="10551">MWHSLPDEYVRAQLAVGALVMFGVARVVAAVLGAQHGWRISAVTRAFIVLSVVFCLPQLLDVLLAASSGRAFVELQGKVAGCALALFCAPIVSHRLGYE</sequence>
<dbReference type="Proteomes" id="UP000597138">
    <property type="component" value="Unassembled WGS sequence"/>
</dbReference>
<proteinExistence type="predicted"/>
<dbReference type="STRING" id="1071679.BG57_20905"/>